<dbReference type="PANTHER" id="PTHR12959:SF11">
    <property type="entry name" value="GPI TRANSAMIDASE COMPONENT PIG-T"/>
    <property type="match status" value="1"/>
</dbReference>
<dbReference type="STRING" id="418784.A0A2P7YQQ7"/>
<dbReference type="PANTHER" id="PTHR12959">
    <property type="entry name" value="GPI TRANSAMIDASE COMPONENT PIG-T-RELATED"/>
    <property type="match status" value="1"/>
</dbReference>
<evidence type="ECO:0000256" key="1">
    <source>
        <dbReference type="SAM" id="SignalP"/>
    </source>
</evidence>
<organism evidence="2 3">
    <name type="scientific">Candidozyma pseudohaemuli</name>
    <dbReference type="NCBI Taxonomy" id="418784"/>
    <lineage>
        <taxon>Eukaryota</taxon>
        <taxon>Fungi</taxon>
        <taxon>Dikarya</taxon>
        <taxon>Ascomycota</taxon>
        <taxon>Saccharomycotina</taxon>
        <taxon>Pichiomycetes</taxon>
        <taxon>Metschnikowiaceae</taxon>
        <taxon>Candidozyma</taxon>
    </lineage>
</organism>
<evidence type="ECO:0000313" key="3">
    <source>
        <dbReference type="Proteomes" id="UP000241107"/>
    </source>
</evidence>
<dbReference type="GeneID" id="36566248"/>
<evidence type="ECO:0008006" key="4">
    <source>
        <dbReference type="Google" id="ProtNLM"/>
    </source>
</evidence>
<sequence length="788" mass="89542">MIWFLLLAVACAASYHEELTFRPLPRNTLLADFHFNTVLPEFPLEYANLLAPQDLPPRHFGYFPRLLAPIVQATNTRELHLRFTQGWWDADSWGLLPENGEVIGGTGVEIWAAVEAPDVEAARASWFKLTELLSGVFCASLNFVDDAVTTFPQHKTALEAPFVASPENNLYLLRAALPDEPICTENLTPFLKLLPTRGKAGIASLLDGHKLYDSLWHSMSVDLVTKCSGSECRLELDQHIHHIADITRLIRRRNEGGIPKPVPGDKLRCDETKHHDAWHCFPLGEEPLIEWDIEALYGRQIKGPGFENKNAATKVNFLLDSDHWKVTLLREGQPDTDVTETFEIVDAVPHNFRLSTTDFNKVLPKKDTPLLVSRSLTGYSQDRGGMRVTLHNPKDEDLSVVYFESLPWFMRIYLHTLQVSGNGTIENRFFKPAIDRSRPTHLELKLNIPAGQSLTLTYQFDKSLLLFSEYPPDANHGFAIEPAVIKIIDKATGETLYQLRSASLLLTLPTPDFSMPYNVTILTCTVMSLAFGCVFNLLAKKVVTEEEFEEIAKSTPLGKLKAKLAYLKSKLKGTKAAWMFEDSINRDENLIVLAQGQATLSIPFAAPEFVRDAIENYFSKDSDTIRYNYSRLNGMVPEKTSTFSWDYPKKSTNLDTDFHHYNFDVDILTRWFSRDVLRMFVPIIYFQDCRKERMEKRAAALTAKPVPTLAELDVCAKLRGKGYWNRKGEWFCTTRDVAHKGDQHGAKFFSTYNEWARWDAKLDEAIREAKWSGDSDTLKQLRLARNGS</sequence>
<dbReference type="OrthoDB" id="331263at2759"/>
<proteinExistence type="predicted"/>
<dbReference type="EMBL" id="PYFQ01000006">
    <property type="protein sequence ID" value="PSK38300.1"/>
    <property type="molecule type" value="Genomic_DNA"/>
</dbReference>
<dbReference type="RefSeq" id="XP_024713625.1">
    <property type="nucleotide sequence ID" value="XM_024858219.1"/>
</dbReference>
<gene>
    <name evidence="2" type="ORF">C7M61_002859</name>
</gene>
<feature type="chain" id="PRO_5015204012" description="GPI transamidase component GPI16" evidence="1">
    <location>
        <begin position="17"/>
        <end position="788"/>
    </location>
</feature>
<keyword evidence="3" id="KW-1185">Reference proteome</keyword>
<dbReference type="InterPro" id="IPR007245">
    <property type="entry name" value="PIG-T"/>
</dbReference>
<dbReference type="GO" id="GO:0042765">
    <property type="term" value="C:GPI-anchor transamidase complex"/>
    <property type="evidence" value="ECO:0007669"/>
    <property type="project" value="EnsemblFungi"/>
</dbReference>
<keyword evidence="1" id="KW-0732">Signal</keyword>
<dbReference type="AlphaFoldDB" id="A0A2P7YQQ7"/>
<dbReference type="Proteomes" id="UP000241107">
    <property type="component" value="Unassembled WGS sequence"/>
</dbReference>
<name>A0A2P7YQQ7_9ASCO</name>
<reference evidence="2 3" key="1">
    <citation type="submission" date="2018-03" db="EMBL/GenBank/DDBJ databases">
        <title>Candida pseudohaemulonii genome assembly and annotation.</title>
        <authorList>
            <person name="Munoz J.F."/>
            <person name="Gade L.G."/>
            <person name="Chow N.A."/>
            <person name="Litvintseva A.P."/>
            <person name="Loparev V.N."/>
            <person name="Cuomo C.A."/>
        </authorList>
    </citation>
    <scope>NUCLEOTIDE SEQUENCE [LARGE SCALE GENOMIC DNA]</scope>
    <source>
        <strain evidence="2 3">B12108</strain>
    </source>
</reference>
<comment type="caution">
    <text evidence="2">The sequence shown here is derived from an EMBL/GenBank/DDBJ whole genome shotgun (WGS) entry which is preliminary data.</text>
</comment>
<dbReference type="GO" id="GO:0016255">
    <property type="term" value="P:attachment of GPI anchor to protein"/>
    <property type="evidence" value="ECO:0007669"/>
    <property type="project" value="EnsemblFungi"/>
</dbReference>
<accession>A0A2P7YQQ7</accession>
<dbReference type="Pfam" id="PF04113">
    <property type="entry name" value="Gpi16"/>
    <property type="match status" value="1"/>
</dbReference>
<evidence type="ECO:0000313" key="2">
    <source>
        <dbReference type="EMBL" id="PSK38300.1"/>
    </source>
</evidence>
<dbReference type="VEuPathDB" id="FungiDB:C7M61_002859"/>
<protein>
    <recommendedName>
        <fullName evidence="4">GPI transamidase component GPI16</fullName>
    </recommendedName>
</protein>
<feature type="signal peptide" evidence="1">
    <location>
        <begin position="1"/>
        <end position="16"/>
    </location>
</feature>